<dbReference type="Proteomes" id="UP000011731">
    <property type="component" value="Unassembled WGS sequence"/>
</dbReference>
<dbReference type="GO" id="GO:0005886">
    <property type="term" value="C:plasma membrane"/>
    <property type="evidence" value="ECO:0007669"/>
    <property type="project" value="UniProtKB-SubCell"/>
</dbReference>
<comment type="caution">
    <text evidence="9">The sequence shown here is derived from an EMBL/GenBank/DDBJ whole genome shotgun (WGS) entry which is preliminary data.</text>
</comment>
<dbReference type="InterPro" id="IPR036259">
    <property type="entry name" value="MFS_trans_sf"/>
</dbReference>
<evidence type="ECO:0000313" key="10">
    <source>
        <dbReference type="Proteomes" id="UP000011731"/>
    </source>
</evidence>
<keyword evidence="4 7" id="KW-0812">Transmembrane</keyword>
<keyword evidence="3" id="KW-1003">Cell membrane</keyword>
<feature type="transmembrane region" description="Helical" evidence="7">
    <location>
        <begin position="85"/>
        <end position="106"/>
    </location>
</feature>
<feature type="transmembrane region" description="Helical" evidence="7">
    <location>
        <begin position="12"/>
        <end position="39"/>
    </location>
</feature>
<comment type="subcellular location">
    <subcellularLocation>
        <location evidence="1">Cell membrane</location>
        <topology evidence="1">Multi-pass membrane protein</topology>
    </subcellularLocation>
</comment>
<keyword evidence="6 7" id="KW-0472">Membrane</keyword>
<dbReference type="GO" id="GO:0022857">
    <property type="term" value="F:transmembrane transporter activity"/>
    <property type="evidence" value="ECO:0007669"/>
    <property type="project" value="InterPro"/>
</dbReference>
<keyword evidence="5 7" id="KW-1133">Transmembrane helix</keyword>
<keyword evidence="10" id="KW-1185">Reference proteome</keyword>
<gene>
    <name evidence="9" type="ORF">G352_00557</name>
</gene>
<evidence type="ECO:0000313" key="9">
    <source>
        <dbReference type="EMBL" id="EME67330.1"/>
    </source>
</evidence>
<dbReference type="EMBL" id="AOEX01000009">
    <property type="protein sequence ID" value="EME67330.1"/>
    <property type="molecule type" value="Genomic_DNA"/>
</dbReference>
<proteinExistence type="predicted"/>
<keyword evidence="2" id="KW-0813">Transport</keyword>
<accession>M2YZ70</accession>
<feature type="transmembrane region" description="Helical" evidence="7">
    <location>
        <begin position="397"/>
        <end position="416"/>
    </location>
</feature>
<dbReference type="PATRIC" id="fig|1278076.4.peg.114"/>
<evidence type="ECO:0000256" key="7">
    <source>
        <dbReference type="SAM" id="Phobius"/>
    </source>
</evidence>
<dbReference type="Gene3D" id="1.20.1250.20">
    <property type="entry name" value="MFS general substrate transporter like domains"/>
    <property type="match status" value="2"/>
</dbReference>
<evidence type="ECO:0000256" key="4">
    <source>
        <dbReference type="ARBA" id="ARBA00022692"/>
    </source>
</evidence>
<feature type="domain" description="Major facilitator superfamily (MFS) profile" evidence="8">
    <location>
        <begin position="13"/>
        <end position="422"/>
    </location>
</feature>
<evidence type="ECO:0000256" key="2">
    <source>
        <dbReference type="ARBA" id="ARBA00022448"/>
    </source>
</evidence>
<feature type="transmembrane region" description="Helical" evidence="7">
    <location>
        <begin position="329"/>
        <end position="351"/>
    </location>
</feature>
<dbReference type="Pfam" id="PF07690">
    <property type="entry name" value="MFS_1"/>
    <property type="match status" value="1"/>
</dbReference>
<organism evidence="9 10">
    <name type="scientific">Rhodococcus ruber BKS 20-38</name>
    <dbReference type="NCBI Taxonomy" id="1278076"/>
    <lineage>
        <taxon>Bacteria</taxon>
        <taxon>Bacillati</taxon>
        <taxon>Actinomycetota</taxon>
        <taxon>Actinomycetes</taxon>
        <taxon>Mycobacteriales</taxon>
        <taxon>Nocardiaceae</taxon>
        <taxon>Rhodococcus</taxon>
    </lineage>
</organism>
<sequence>MSTEPLPRSARRAAWAGFVGTFIEYYDFALYGVMTVYFAPLFFPADNPATSVLTGLAVFGAGFVARPLGGILFGRIGDRHGRRTALIASILLMGMCSTLVAVLPTYESIGMAAPVMLTLLRLGQGLSAGSEMLGSVTYVLESVPRNRRAFMASMTPMGALAGGTASSVVAAILVAFLGGDAMASYGWRLAFAIAAPLSILALVVRSRLEDSPEFTDMVREEKVVRTPLREVLTVHRRNLLIAGGVALAANGAPNVAIWCTTYLLSDRGLPGTTVFMASAVTGVPIALLSLVAGRLTDRFGHRKVLIGVLVGYVVITFPVLYLIARVDSFFEIAAVLALFFALSALVQAPAFTFIAERFPAQVRYTGANFGQNIGTVFGSGIAPFVAALLFVGTGSTLGVGIWVVGVCIVAFVALSFRSIHYVAGISTGDDTAETVVPGDVARERA</sequence>
<evidence type="ECO:0000256" key="6">
    <source>
        <dbReference type="ARBA" id="ARBA00023136"/>
    </source>
</evidence>
<feature type="transmembrane region" description="Helical" evidence="7">
    <location>
        <begin position="51"/>
        <end position="73"/>
    </location>
</feature>
<evidence type="ECO:0000256" key="3">
    <source>
        <dbReference type="ARBA" id="ARBA00022475"/>
    </source>
</evidence>
<feature type="transmembrane region" description="Helical" evidence="7">
    <location>
        <begin position="269"/>
        <end position="292"/>
    </location>
</feature>
<dbReference type="InterPro" id="IPR011701">
    <property type="entry name" value="MFS"/>
</dbReference>
<dbReference type="PANTHER" id="PTHR43045:SF1">
    <property type="entry name" value="SHIKIMATE TRANSPORTER"/>
    <property type="match status" value="1"/>
</dbReference>
<protein>
    <submittedName>
        <fullName evidence="9">Major facilitator superfamily protein</fullName>
    </submittedName>
</protein>
<dbReference type="PROSITE" id="PS50850">
    <property type="entry name" value="MFS"/>
    <property type="match status" value="1"/>
</dbReference>
<dbReference type="InterPro" id="IPR020846">
    <property type="entry name" value="MFS_dom"/>
</dbReference>
<feature type="transmembrane region" description="Helical" evidence="7">
    <location>
        <begin position="304"/>
        <end position="323"/>
    </location>
</feature>
<dbReference type="SUPFAM" id="SSF103473">
    <property type="entry name" value="MFS general substrate transporter"/>
    <property type="match status" value="1"/>
</dbReference>
<feature type="transmembrane region" description="Helical" evidence="7">
    <location>
        <begin position="372"/>
        <end position="391"/>
    </location>
</feature>
<evidence type="ECO:0000256" key="1">
    <source>
        <dbReference type="ARBA" id="ARBA00004651"/>
    </source>
</evidence>
<dbReference type="AlphaFoldDB" id="M2YZ70"/>
<feature type="transmembrane region" description="Helical" evidence="7">
    <location>
        <begin position="185"/>
        <end position="204"/>
    </location>
</feature>
<evidence type="ECO:0000256" key="5">
    <source>
        <dbReference type="ARBA" id="ARBA00022989"/>
    </source>
</evidence>
<dbReference type="PANTHER" id="PTHR43045">
    <property type="entry name" value="SHIKIMATE TRANSPORTER"/>
    <property type="match status" value="1"/>
</dbReference>
<reference evidence="9 10" key="1">
    <citation type="journal article" date="2013" name="Genome Announc.">
        <title>Draft Genome Sequence of Rhodococcus ruber Strain BKS 20-38.</title>
        <authorList>
            <person name="Bala M."/>
            <person name="Kumar S."/>
            <person name="Raghava G.P."/>
            <person name="Mayilraj S."/>
        </authorList>
    </citation>
    <scope>NUCLEOTIDE SEQUENCE [LARGE SCALE GENOMIC DNA]</scope>
    <source>
        <strain evidence="9 10">BKS 20-38</strain>
    </source>
</reference>
<feature type="transmembrane region" description="Helical" evidence="7">
    <location>
        <begin position="160"/>
        <end position="179"/>
    </location>
</feature>
<evidence type="ECO:0000259" key="8">
    <source>
        <dbReference type="PROSITE" id="PS50850"/>
    </source>
</evidence>
<name>M2YZ70_9NOCA</name>